<evidence type="ECO:0000313" key="2">
    <source>
        <dbReference type="EMBL" id="KAG5919768.1"/>
    </source>
</evidence>
<reference evidence="2" key="1">
    <citation type="journal article" date="2020" name="bioRxiv">
        <title>Whole genome comparisons of ergot fungi reveals the divergence and evolution of species within the genus Claviceps are the result of varying mechanisms driving genome evolution and host range expansion.</title>
        <authorList>
            <person name="Wyka S.A."/>
            <person name="Mondo S.J."/>
            <person name="Liu M."/>
            <person name="Dettman J."/>
            <person name="Nalam V."/>
            <person name="Broders K.D."/>
        </authorList>
    </citation>
    <scope>NUCLEOTIDE SEQUENCE</scope>
    <source>
        <strain evidence="2">CCC 489</strain>
    </source>
</reference>
<organism evidence="2 3">
    <name type="scientific">Claviceps africana</name>
    <dbReference type="NCBI Taxonomy" id="83212"/>
    <lineage>
        <taxon>Eukaryota</taxon>
        <taxon>Fungi</taxon>
        <taxon>Dikarya</taxon>
        <taxon>Ascomycota</taxon>
        <taxon>Pezizomycotina</taxon>
        <taxon>Sordariomycetes</taxon>
        <taxon>Hypocreomycetidae</taxon>
        <taxon>Hypocreales</taxon>
        <taxon>Clavicipitaceae</taxon>
        <taxon>Claviceps</taxon>
    </lineage>
</organism>
<feature type="region of interest" description="Disordered" evidence="1">
    <location>
        <begin position="1"/>
        <end position="54"/>
    </location>
</feature>
<dbReference type="Proteomes" id="UP000811619">
    <property type="component" value="Unassembled WGS sequence"/>
</dbReference>
<gene>
    <name evidence="2" type="ORF">E4U42_006426</name>
</gene>
<protein>
    <submittedName>
        <fullName evidence="2">Uncharacterized protein</fullName>
    </submittedName>
</protein>
<comment type="caution">
    <text evidence="2">The sequence shown here is derived from an EMBL/GenBank/DDBJ whole genome shotgun (WGS) entry which is preliminary data.</text>
</comment>
<name>A0A8K0NFR2_9HYPO</name>
<dbReference type="AlphaFoldDB" id="A0A8K0NFR2"/>
<sequence length="54" mass="5345">MTHAVGSARSTGRFKGKTPRHPANGKGAAGGSSAQTLPSLGKNGTLPTRLAALC</sequence>
<dbReference type="EMBL" id="SRPY01000653">
    <property type="protein sequence ID" value="KAG5919768.1"/>
    <property type="molecule type" value="Genomic_DNA"/>
</dbReference>
<keyword evidence="3" id="KW-1185">Reference proteome</keyword>
<accession>A0A8K0NFR2</accession>
<proteinExistence type="predicted"/>
<evidence type="ECO:0000256" key="1">
    <source>
        <dbReference type="SAM" id="MobiDB-lite"/>
    </source>
</evidence>
<evidence type="ECO:0000313" key="3">
    <source>
        <dbReference type="Proteomes" id="UP000811619"/>
    </source>
</evidence>